<evidence type="ECO:0000313" key="2">
    <source>
        <dbReference type="Proteomes" id="UP000276133"/>
    </source>
</evidence>
<reference evidence="1 2" key="1">
    <citation type="journal article" date="2018" name="Sci. Rep.">
        <title>Genomic signatures of local adaptation to the degree of environmental predictability in rotifers.</title>
        <authorList>
            <person name="Franch-Gras L."/>
            <person name="Hahn C."/>
            <person name="Garcia-Roger E.M."/>
            <person name="Carmona M.J."/>
            <person name="Serra M."/>
            <person name="Gomez A."/>
        </authorList>
    </citation>
    <scope>NUCLEOTIDE SEQUENCE [LARGE SCALE GENOMIC DNA]</scope>
    <source>
        <strain evidence="1">HYR1</strain>
    </source>
</reference>
<gene>
    <name evidence="1" type="ORF">BpHYR1_020990</name>
</gene>
<proteinExistence type="predicted"/>
<accession>A0A3M7T1H0</accession>
<dbReference type="Proteomes" id="UP000276133">
    <property type="component" value="Unassembled WGS sequence"/>
</dbReference>
<sequence>MLEKKLIFSLYLFNLNPLWANLGRPFRSVGNECSETLSYDGDLSLLMINKEEIFEQSLGDAFFCNHFKQSHERSIDPSVTKNLFQLI</sequence>
<comment type="caution">
    <text evidence="1">The sequence shown here is derived from an EMBL/GenBank/DDBJ whole genome shotgun (WGS) entry which is preliminary data.</text>
</comment>
<evidence type="ECO:0000313" key="1">
    <source>
        <dbReference type="EMBL" id="RNA41881.1"/>
    </source>
</evidence>
<dbReference type="EMBL" id="REGN01000440">
    <property type="protein sequence ID" value="RNA41881.1"/>
    <property type="molecule type" value="Genomic_DNA"/>
</dbReference>
<dbReference type="AlphaFoldDB" id="A0A3M7T1H0"/>
<keyword evidence="2" id="KW-1185">Reference proteome</keyword>
<name>A0A3M7T1H0_BRAPC</name>
<organism evidence="1 2">
    <name type="scientific">Brachionus plicatilis</name>
    <name type="common">Marine rotifer</name>
    <name type="synonym">Brachionus muelleri</name>
    <dbReference type="NCBI Taxonomy" id="10195"/>
    <lineage>
        <taxon>Eukaryota</taxon>
        <taxon>Metazoa</taxon>
        <taxon>Spiralia</taxon>
        <taxon>Gnathifera</taxon>
        <taxon>Rotifera</taxon>
        <taxon>Eurotatoria</taxon>
        <taxon>Monogononta</taxon>
        <taxon>Pseudotrocha</taxon>
        <taxon>Ploima</taxon>
        <taxon>Brachionidae</taxon>
        <taxon>Brachionus</taxon>
    </lineage>
</organism>
<protein>
    <submittedName>
        <fullName evidence="1">Uncharacterized protein</fullName>
    </submittedName>
</protein>